<evidence type="ECO:0000256" key="9">
    <source>
        <dbReference type="ARBA" id="ARBA00048540"/>
    </source>
</evidence>
<keyword evidence="13" id="KW-1185">Reference proteome</keyword>
<name>A0A4Y8L530_9BACT</name>
<keyword evidence="5 10" id="KW-0479">Metal-binding</keyword>
<comment type="catalytic activity">
    <reaction evidence="9 10">
        <text>L-threonyl-[protein] + FAD = FMN-L-threonyl-[protein] + AMP + H(+)</text>
        <dbReference type="Rhea" id="RHEA:36847"/>
        <dbReference type="Rhea" id="RHEA-COMP:11060"/>
        <dbReference type="Rhea" id="RHEA-COMP:11061"/>
        <dbReference type="ChEBI" id="CHEBI:15378"/>
        <dbReference type="ChEBI" id="CHEBI:30013"/>
        <dbReference type="ChEBI" id="CHEBI:57692"/>
        <dbReference type="ChEBI" id="CHEBI:74257"/>
        <dbReference type="ChEBI" id="CHEBI:456215"/>
        <dbReference type="EC" id="2.7.1.180"/>
    </reaction>
</comment>
<dbReference type="Proteomes" id="UP000297861">
    <property type="component" value="Unassembled WGS sequence"/>
</dbReference>
<evidence type="ECO:0000313" key="12">
    <source>
        <dbReference type="EMBL" id="TFD97361.1"/>
    </source>
</evidence>
<sequence length="306" mass="34982">MMLVYKAQVRKLFHAHIKIKIPVFCDEGLFDEFFAVLEKIDKNYNSYSEGSFFDRINKHAGEFVDVDSETIHILNEILYLSRLFDGEYDITVMPLIRLWGFYKDEERVVPSKEQIEAAKHLVDYRKIEVRDSQVKIAKGQEIITGSFMKSYAVDKLVQKIKNAGITDAIINAGGSTIRAINNKVHPEWNIDVKNTIGEEDLFKLRLSNAAYSTSAQNKIFLEIDGRKYGHILSPVSGFPSTNKQVGIISESCFVGDIISTGLFNQSPQGFTEKMDLLQEKYEVSGFLVDHDNNITFTENFRENIRQ</sequence>
<comment type="similarity">
    <text evidence="10">Belongs to the ApbE family.</text>
</comment>
<evidence type="ECO:0000313" key="13">
    <source>
        <dbReference type="Proteomes" id="UP000297861"/>
    </source>
</evidence>
<dbReference type="PIRSF" id="PIRSF006268">
    <property type="entry name" value="ApbE"/>
    <property type="match status" value="1"/>
</dbReference>
<keyword evidence="6 10" id="KW-0274">FAD</keyword>
<dbReference type="GO" id="GO:0046872">
    <property type="term" value="F:metal ion binding"/>
    <property type="evidence" value="ECO:0007669"/>
    <property type="project" value="UniProtKB-UniRule"/>
</dbReference>
<protein>
    <recommendedName>
        <fullName evidence="2 10">FAD:protein FMN transferase</fullName>
        <ecNumber evidence="1 10">2.7.1.180</ecNumber>
    </recommendedName>
    <alternativeName>
        <fullName evidence="8 10">Flavin transferase</fullName>
    </alternativeName>
</protein>
<dbReference type="InterPro" id="IPR024932">
    <property type="entry name" value="ApbE"/>
</dbReference>
<evidence type="ECO:0000256" key="2">
    <source>
        <dbReference type="ARBA" id="ARBA00016337"/>
    </source>
</evidence>
<feature type="binding site" evidence="11">
    <location>
        <position position="146"/>
    </location>
    <ligand>
        <name>Mg(2+)</name>
        <dbReference type="ChEBI" id="CHEBI:18420"/>
    </ligand>
</feature>
<dbReference type="OrthoDB" id="9778595at2"/>
<feature type="binding site" evidence="11">
    <location>
        <position position="256"/>
    </location>
    <ligand>
        <name>Mg(2+)</name>
        <dbReference type="ChEBI" id="CHEBI:18420"/>
    </ligand>
</feature>
<evidence type="ECO:0000256" key="4">
    <source>
        <dbReference type="ARBA" id="ARBA00022679"/>
    </source>
</evidence>
<feature type="binding site" evidence="11">
    <location>
        <position position="260"/>
    </location>
    <ligand>
        <name>Mg(2+)</name>
        <dbReference type="ChEBI" id="CHEBI:18420"/>
    </ligand>
</feature>
<dbReference type="AlphaFoldDB" id="A0A4Y8L530"/>
<comment type="caution">
    <text evidence="12">The sequence shown here is derived from an EMBL/GenBank/DDBJ whole genome shotgun (WGS) entry which is preliminary data.</text>
</comment>
<accession>A0A4Y8L530</accession>
<dbReference type="EC" id="2.7.1.180" evidence="1 10"/>
<evidence type="ECO:0000256" key="7">
    <source>
        <dbReference type="ARBA" id="ARBA00022842"/>
    </source>
</evidence>
<dbReference type="STRING" id="1121485.GCA_000426485_02411"/>
<keyword evidence="3 10" id="KW-0285">Flavoprotein</keyword>
<evidence type="ECO:0000256" key="8">
    <source>
        <dbReference type="ARBA" id="ARBA00031306"/>
    </source>
</evidence>
<dbReference type="GO" id="GO:0016740">
    <property type="term" value="F:transferase activity"/>
    <property type="evidence" value="ECO:0007669"/>
    <property type="project" value="UniProtKB-UniRule"/>
</dbReference>
<dbReference type="EMBL" id="SOML01000003">
    <property type="protein sequence ID" value="TFD97361.1"/>
    <property type="molecule type" value="Genomic_DNA"/>
</dbReference>
<evidence type="ECO:0000256" key="6">
    <source>
        <dbReference type="ARBA" id="ARBA00022827"/>
    </source>
</evidence>
<keyword evidence="4 10" id="KW-0808">Transferase</keyword>
<dbReference type="InterPro" id="IPR003374">
    <property type="entry name" value="ApbE-like_sf"/>
</dbReference>
<organism evidence="12 13">
    <name type="scientific">Dysgonomonas capnocytophagoides</name>
    <dbReference type="NCBI Taxonomy" id="45254"/>
    <lineage>
        <taxon>Bacteria</taxon>
        <taxon>Pseudomonadati</taxon>
        <taxon>Bacteroidota</taxon>
        <taxon>Bacteroidia</taxon>
        <taxon>Bacteroidales</taxon>
        <taxon>Dysgonomonadaceae</taxon>
        <taxon>Dysgonomonas</taxon>
    </lineage>
</organism>
<dbReference type="SUPFAM" id="SSF143631">
    <property type="entry name" value="ApbE-like"/>
    <property type="match status" value="1"/>
</dbReference>
<dbReference type="PANTHER" id="PTHR30040:SF2">
    <property type="entry name" value="FAD:PROTEIN FMN TRANSFERASE"/>
    <property type="match status" value="1"/>
</dbReference>
<evidence type="ECO:0000256" key="10">
    <source>
        <dbReference type="PIRNR" id="PIRNR006268"/>
    </source>
</evidence>
<reference evidence="12 13" key="1">
    <citation type="submission" date="2019-03" db="EMBL/GenBank/DDBJ databases">
        <title>San Antonio Military Medical Center submission to MRSN (WRAIR), pending publication.</title>
        <authorList>
            <person name="Blyth D.M."/>
            <person name="Mccarthy S.L."/>
            <person name="Schall S.E."/>
            <person name="Stam J.A."/>
            <person name="Ong A.C."/>
            <person name="Mcgann P.T."/>
        </authorList>
    </citation>
    <scope>NUCLEOTIDE SEQUENCE [LARGE SCALE GENOMIC DNA]</scope>
    <source>
        <strain evidence="12 13">MRSN571793</strain>
    </source>
</reference>
<evidence type="ECO:0000256" key="3">
    <source>
        <dbReference type="ARBA" id="ARBA00022630"/>
    </source>
</evidence>
<dbReference type="Gene3D" id="3.10.520.10">
    <property type="entry name" value="ApbE-like domains"/>
    <property type="match status" value="1"/>
</dbReference>
<keyword evidence="7 10" id="KW-0460">Magnesium</keyword>
<dbReference type="PANTHER" id="PTHR30040">
    <property type="entry name" value="THIAMINE BIOSYNTHESIS LIPOPROTEIN APBE"/>
    <property type="match status" value="1"/>
</dbReference>
<gene>
    <name evidence="12" type="ORF">E2605_06765</name>
</gene>
<evidence type="ECO:0000256" key="1">
    <source>
        <dbReference type="ARBA" id="ARBA00011955"/>
    </source>
</evidence>
<dbReference type="Pfam" id="PF02424">
    <property type="entry name" value="ApbE"/>
    <property type="match status" value="1"/>
</dbReference>
<proteinExistence type="inferred from homology"/>
<evidence type="ECO:0000256" key="5">
    <source>
        <dbReference type="ARBA" id="ARBA00022723"/>
    </source>
</evidence>
<comment type="cofactor">
    <cofactor evidence="11">
        <name>Mg(2+)</name>
        <dbReference type="ChEBI" id="CHEBI:18420"/>
    </cofactor>
    <cofactor evidence="11">
        <name>Mn(2+)</name>
        <dbReference type="ChEBI" id="CHEBI:29035"/>
    </cofactor>
    <text evidence="11">Magnesium. Can also use manganese.</text>
</comment>
<evidence type="ECO:0000256" key="11">
    <source>
        <dbReference type="PIRSR" id="PIRSR006268-2"/>
    </source>
</evidence>